<accession>A0A1T4XL14</accession>
<sequence length="132" mass="15405">MNKKVFNIFGWVLLIGLGGSWIWFGYLDIYLLWLPVTYLCFAISDGRIKRLKKMKKLSVSQYLQLVFSFILFVMVAYVLIQLANYLIRDVLHLHGSLKTFSQIIAVILVLYPVKFMFGSIIYKVNEELNSKN</sequence>
<organism evidence="2 3">
    <name type="scientific">Sporosarcina newyorkensis</name>
    <dbReference type="NCBI Taxonomy" id="759851"/>
    <lineage>
        <taxon>Bacteria</taxon>
        <taxon>Bacillati</taxon>
        <taxon>Bacillota</taxon>
        <taxon>Bacilli</taxon>
        <taxon>Bacillales</taxon>
        <taxon>Caryophanaceae</taxon>
        <taxon>Sporosarcina</taxon>
    </lineage>
</organism>
<keyword evidence="1" id="KW-0472">Membrane</keyword>
<feature type="transmembrane region" description="Helical" evidence="1">
    <location>
        <begin position="100"/>
        <end position="122"/>
    </location>
</feature>
<evidence type="ECO:0000256" key="1">
    <source>
        <dbReference type="SAM" id="Phobius"/>
    </source>
</evidence>
<keyword evidence="1" id="KW-1133">Transmembrane helix</keyword>
<gene>
    <name evidence="2" type="ORF">SAMN04244570_0890</name>
</gene>
<name>A0A1T4XL14_9BACL</name>
<protein>
    <recommendedName>
        <fullName evidence="4">Disulfide bond formation protein DsbD</fullName>
    </recommendedName>
</protein>
<evidence type="ECO:0008006" key="4">
    <source>
        <dbReference type="Google" id="ProtNLM"/>
    </source>
</evidence>
<evidence type="ECO:0000313" key="3">
    <source>
        <dbReference type="Proteomes" id="UP000190042"/>
    </source>
</evidence>
<dbReference type="Proteomes" id="UP000190042">
    <property type="component" value="Unassembled WGS sequence"/>
</dbReference>
<dbReference type="EMBL" id="FUYJ01000001">
    <property type="protein sequence ID" value="SKA89838.1"/>
    <property type="molecule type" value="Genomic_DNA"/>
</dbReference>
<evidence type="ECO:0000313" key="2">
    <source>
        <dbReference type="EMBL" id="SKA89838.1"/>
    </source>
</evidence>
<feature type="transmembrane region" description="Helical" evidence="1">
    <location>
        <begin position="5"/>
        <end position="24"/>
    </location>
</feature>
<keyword evidence="1" id="KW-0812">Transmembrane</keyword>
<proteinExistence type="predicted"/>
<dbReference type="AlphaFoldDB" id="A0A1T4XL14"/>
<feature type="transmembrane region" description="Helical" evidence="1">
    <location>
        <begin position="30"/>
        <end position="48"/>
    </location>
</feature>
<reference evidence="3" key="1">
    <citation type="submission" date="2017-02" db="EMBL/GenBank/DDBJ databases">
        <authorList>
            <person name="Varghese N."/>
            <person name="Submissions S."/>
        </authorList>
    </citation>
    <scope>NUCLEOTIDE SEQUENCE [LARGE SCALE GENOMIC DNA]</scope>
    <source>
        <strain evidence="3">DSM 23966</strain>
    </source>
</reference>
<keyword evidence="3" id="KW-1185">Reference proteome</keyword>
<feature type="transmembrane region" description="Helical" evidence="1">
    <location>
        <begin position="60"/>
        <end position="80"/>
    </location>
</feature>